<reference evidence="2 3" key="1">
    <citation type="submission" date="2020-07" db="EMBL/GenBank/DDBJ databases">
        <title>MOT database genomes.</title>
        <authorList>
            <person name="Joseph S."/>
            <person name="Aduse-Opoku J."/>
            <person name="Hashim A."/>
            <person name="Wade W."/>
            <person name="Curtis M."/>
        </authorList>
    </citation>
    <scope>NUCLEOTIDE SEQUENCE [LARGE SCALE GENOMIC DNA]</scope>
    <source>
        <strain evidence="2 3">WMus004</strain>
    </source>
</reference>
<protein>
    <recommendedName>
        <fullName evidence="1">DUF6571 domain-containing protein</fullName>
    </recommendedName>
</protein>
<dbReference type="Proteomes" id="UP000572528">
    <property type="component" value="Unassembled WGS sequence"/>
</dbReference>
<feature type="domain" description="DUF6571" evidence="1">
    <location>
        <begin position="8"/>
        <end position="684"/>
    </location>
</feature>
<dbReference type="EMBL" id="JACBXV010000127">
    <property type="protein sequence ID" value="NYS69649.1"/>
    <property type="molecule type" value="Genomic_DNA"/>
</dbReference>
<evidence type="ECO:0000259" key="1">
    <source>
        <dbReference type="Pfam" id="PF20211"/>
    </source>
</evidence>
<name>A0A853EK65_9ACTO</name>
<gene>
    <name evidence="2" type="ORF">HZZ05_09020</name>
</gene>
<accession>A0A853EK65</accession>
<dbReference type="InterPro" id="IPR046701">
    <property type="entry name" value="DUF6571"/>
</dbReference>
<dbReference type="Pfam" id="PF20211">
    <property type="entry name" value="DUF6571"/>
    <property type="match status" value="1"/>
</dbReference>
<sequence length="702" mass="75041">MKAVSIDVHLTSIQTAIDAVNARASDIAKCKNVIEDLNSNGVTVADSSGGITVEIPTEANVTSSETLSQWAQGATDAHDLKNLDNGGRLPSGRSYDDLVKSIQLNKESATYANGLIDAIGPENLTQIPLDSQTRFKDIRNFFHGGRKYNSLAEVSSELGALLGEALAIASQTWESEKLSNVVDAIVGSIDEKGEWGRATVLNVIIGGCDSDGNGINDLRFDKDFLVSLGRGLEALPWEDMSAYYDILVEDQSEEGGLWDSAPNPYAKSWIGGHIEGESIDPLRGVLNAMTNHGEAAAEFFAPNGVESRKEDIERIRKIAERHEFGDNDWTNDLSIISHAMSDLGRIDTTQASEAQIAQAGRAALGTSVLLNTIGESDANLSDLALQHVGQTLKNYAPGVDHSMQGAGSDKGNGSVQTYLSGYFPDGSGGMRNDFGDSFWGEGIAVQPTFSNFALSNLTGQLGMTKDGLDPLKVEMALINDKRMNEATTVYNDTGDNDKLQQAIAAYQHTQGFVAGAIGHEGEQRGEEADKQAKAWIDGVAGLTTFIPRVEGAGHLLNASMSYAQSRGQQGLKQALEEEYASNADKAAVTAMNNEVSAEIAAKRAVTLKLLESGAITPEEVNAWSSREGSTTIFNEDGTLNYANLRSDNEITQDAVGRSFLNIDNNFPTLASEAVEDAYDDGVDTEFGDGKDNATTKAVKFGK</sequence>
<comment type="caution">
    <text evidence="2">The sequence shown here is derived from an EMBL/GenBank/DDBJ whole genome shotgun (WGS) entry which is preliminary data.</text>
</comment>
<dbReference type="AlphaFoldDB" id="A0A853EK65"/>
<proteinExistence type="predicted"/>
<evidence type="ECO:0000313" key="2">
    <source>
        <dbReference type="EMBL" id="NYS69649.1"/>
    </source>
</evidence>
<organism evidence="2 3">
    <name type="scientific">Actinomyces bowdenii</name>
    <dbReference type="NCBI Taxonomy" id="131109"/>
    <lineage>
        <taxon>Bacteria</taxon>
        <taxon>Bacillati</taxon>
        <taxon>Actinomycetota</taxon>
        <taxon>Actinomycetes</taxon>
        <taxon>Actinomycetales</taxon>
        <taxon>Actinomycetaceae</taxon>
        <taxon>Actinomyces</taxon>
    </lineage>
</organism>
<evidence type="ECO:0000313" key="3">
    <source>
        <dbReference type="Proteomes" id="UP000572528"/>
    </source>
</evidence>